<dbReference type="EMBL" id="CAOQHR010000001">
    <property type="protein sequence ID" value="CAI6240463.1"/>
    <property type="molecule type" value="Genomic_DNA"/>
</dbReference>
<name>A0A9W4XDA9_9PLEO</name>
<keyword evidence="4" id="KW-1185">Reference proteome</keyword>
<evidence type="ECO:0000313" key="3">
    <source>
        <dbReference type="EMBL" id="CAI6240463.1"/>
    </source>
</evidence>
<keyword evidence="2" id="KW-0472">Membrane</keyword>
<dbReference type="AlphaFoldDB" id="A0A9W4XDA9"/>
<evidence type="ECO:0000256" key="1">
    <source>
        <dbReference type="SAM" id="MobiDB-lite"/>
    </source>
</evidence>
<evidence type="ECO:0000256" key="2">
    <source>
        <dbReference type="SAM" id="Phobius"/>
    </source>
</evidence>
<comment type="caution">
    <text evidence="3">The sequence shown here is derived from an EMBL/GenBank/DDBJ whole genome shotgun (WGS) entry which is preliminary data.</text>
</comment>
<reference evidence="3" key="1">
    <citation type="submission" date="2023-01" db="EMBL/GenBank/DDBJ databases">
        <authorList>
            <person name="Van Ghelder C."/>
            <person name="Rancurel C."/>
        </authorList>
    </citation>
    <scope>NUCLEOTIDE SEQUENCE</scope>
    <source>
        <strain evidence="3">CNCM I-4278</strain>
    </source>
</reference>
<keyword evidence="2" id="KW-1133">Transmembrane helix</keyword>
<protein>
    <submittedName>
        <fullName evidence="3">Uncharacterized protein</fullName>
    </submittedName>
</protein>
<organism evidence="3 4">
    <name type="scientific">Periconia digitata</name>
    <dbReference type="NCBI Taxonomy" id="1303443"/>
    <lineage>
        <taxon>Eukaryota</taxon>
        <taxon>Fungi</taxon>
        <taxon>Dikarya</taxon>
        <taxon>Ascomycota</taxon>
        <taxon>Pezizomycotina</taxon>
        <taxon>Dothideomycetes</taxon>
        <taxon>Pleosporomycetidae</taxon>
        <taxon>Pleosporales</taxon>
        <taxon>Massarineae</taxon>
        <taxon>Periconiaceae</taxon>
        <taxon>Periconia</taxon>
    </lineage>
</organism>
<dbReference type="Proteomes" id="UP001152607">
    <property type="component" value="Unassembled WGS sequence"/>
</dbReference>
<proteinExistence type="predicted"/>
<accession>A0A9W4XDA9</accession>
<feature type="region of interest" description="Disordered" evidence="1">
    <location>
        <begin position="65"/>
        <end position="86"/>
    </location>
</feature>
<keyword evidence="2" id="KW-0812">Transmembrane</keyword>
<feature type="transmembrane region" description="Helical" evidence="2">
    <location>
        <begin position="38"/>
        <end position="55"/>
    </location>
</feature>
<gene>
    <name evidence="3" type="ORF">PDIGIT_LOCUS564</name>
</gene>
<evidence type="ECO:0000313" key="4">
    <source>
        <dbReference type="Proteomes" id="UP001152607"/>
    </source>
</evidence>
<feature type="region of interest" description="Disordered" evidence="1">
    <location>
        <begin position="1"/>
        <end position="27"/>
    </location>
</feature>
<sequence>MAIPRFPKKAPAAVTSTDKGGGLQSWGSMRPKPYSSQLLAFSFFLCFTAGCLHVASDNLVFFSSDISTSDTNVPTHVSTPRSSSSP</sequence>